<evidence type="ECO:0000313" key="4">
    <source>
        <dbReference type="Proteomes" id="UP000467841"/>
    </source>
</evidence>
<evidence type="ECO:0000313" key="3">
    <source>
        <dbReference type="EMBL" id="CAA7027353.1"/>
    </source>
</evidence>
<sequence>MFWARNSSGTTAKLELVGFICAQLGAVVQILAIIVTGSLASEGKQVLVSQKAVTGKHRRLLIIHCSGSPDGLDLEDLNPCLTPYAKTKPKEFERVDSAEESLSGRSTVTTTTGGKVKSTSGCVKLSRSS</sequence>
<accession>A0A6D2IG96</accession>
<dbReference type="AlphaFoldDB" id="A0A6D2IG96"/>
<reference evidence="3" key="1">
    <citation type="submission" date="2020-01" db="EMBL/GenBank/DDBJ databases">
        <authorList>
            <person name="Mishra B."/>
        </authorList>
    </citation>
    <scope>NUCLEOTIDE SEQUENCE [LARGE SCALE GENOMIC DNA]</scope>
</reference>
<dbReference type="OrthoDB" id="760436at2759"/>
<feature type="transmembrane region" description="Helical" evidence="2">
    <location>
        <begin position="16"/>
        <end position="40"/>
    </location>
</feature>
<gene>
    <name evidence="3" type="ORF">MERR_LOCUS14588</name>
</gene>
<keyword evidence="2" id="KW-1133">Transmembrane helix</keyword>
<dbReference type="EMBL" id="CACVBM020001054">
    <property type="protein sequence ID" value="CAA7027353.1"/>
    <property type="molecule type" value="Genomic_DNA"/>
</dbReference>
<keyword evidence="2" id="KW-0812">Transmembrane</keyword>
<comment type="caution">
    <text evidence="3">The sequence shown here is derived from an EMBL/GenBank/DDBJ whole genome shotgun (WGS) entry which is preliminary data.</text>
</comment>
<feature type="region of interest" description="Disordered" evidence="1">
    <location>
        <begin position="92"/>
        <end position="129"/>
    </location>
</feature>
<evidence type="ECO:0000256" key="1">
    <source>
        <dbReference type="SAM" id="MobiDB-lite"/>
    </source>
</evidence>
<evidence type="ECO:0000256" key="2">
    <source>
        <dbReference type="SAM" id="Phobius"/>
    </source>
</evidence>
<protein>
    <submittedName>
        <fullName evidence="3">Uncharacterized protein</fullName>
    </submittedName>
</protein>
<name>A0A6D2IG96_9BRAS</name>
<organism evidence="3 4">
    <name type="scientific">Microthlaspi erraticum</name>
    <dbReference type="NCBI Taxonomy" id="1685480"/>
    <lineage>
        <taxon>Eukaryota</taxon>
        <taxon>Viridiplantae</taxon>
        <taxon>Streptophyta</taxon>
        <taxon>Embryophyta</taxon>
        <taxon>Tracheophyta</taxon>
        <taxon>Spermatophyta</taxon>
        <taxon>Magnoliopsida</taxon>
        <taxon>eudicotyledons</taxon>
        <taxon>Gunneridae</taxon>
        <taxon>Pentapetalae</taxon>
        <taxon>rosids</taxon>
        <taxon>malvids</taxon>
        <taxon>Brassicales</taxon>
        <taxon>Brassicaceae</taxon>
        <taxon>Coluteocarpeae</taxon>
        <taxon>Microthlaspi</taxon>
    </lineage>
</organism>
<keyword evidence="2" id="KW-0472">Membrane</keyword>
<proteinExistence type="predicted"/>
<keyword evidence="4" id="KW-1185">Reference proteome</keyword>
<dbReference type="Proteomes" id="UP000467841">
    <property type="component" value="Unassembled WGS sequence"/>
</dbReference>
<feature type="compositionally biased region" description="Low complexity" evidence="1">
    <location>
        <begin position="103"/>
        <end position="121"/>
    </location>
</feature>